<sequence>MLRHRASGEALGQLDLIEQDMWNHTCRFSALPAFEAFRPLFDEENQLLNAVETDSAGQSELDRLDELSEIVTTIFELAYPDGTLASQDFLLSIEGEDAGFRNAEPV</sequence>
<gene>
    <name evidence="1" type="ORF">GCM10008957_48630</name>
</gene>
<dbReference type="Proteomes" id="UP000603865">
    <property type="component" value="Unassembled WGS sequence"/>
</dbReference>
<reference evidence="1" key="2">
    <citation type="submission" date="2020-09" db="EMBL/GenBank/DDBJ databases">
        <authorList>
            <person name="Sun Q."/>
            <person name="Ohkuma M."/>
        </authorList>
    </citation>
    <scope>NUCLEOTIDE SEQUENCE</scope>
    <source>
        <strain evidence="1">JCM 31311</strain>
    </source>
</reference>
<evidence type="ECO:0000313" key="2">
    <source>
        <dbReference type="Proteomes" id="UP000603865"/>
    </source>
</evidence>
<keyword evidence="2" id="KW-1185">Reference proteome</keyword>
<organism evidence="1 2">
    <name type="scientific">Deinococcus ruber</name>
    <dbReference type="NCBI Taxonomy" id="1848197"/>
    <lineage>
        <taxon>Bacteria</taxon>
        <taxon>Thermotogati</taxon>
        <taxon>Deinococcota</taxon>
        <taxon>Deinococci</taxon>
        <taxon>Deinococcales</taxon>
        <taxon>Deinococcaceae</taxon>
        <taxon>Deinococcus</taxon>
    </lineage>
</organism>
<reference evidence="1" key="1">
    <citation type="journal article" date="2014" name="Int. J. Syst. Evol. Microbiol.">
        <title>Complete genome sequence of Corynebacterium casei LMG S-19264T (=DSM 44701T), isolated from a smear-ripened cheese.</title>
        <authorList>
            <consortium name="US DOE Joint Genome Institute (JGI-PGF)"/>
            <person name="Walter F."/>
            <person name="Albersmeier A."/>
            <person name="Kalinowski J."/>
            <person name="Ruckert C."/>
        </authorList>
    </citation>
    <scope>NUCLEOTIDE SEQUENCE</scope>
    <source>
        <strain evidence="1">JCM 31311</strain>
    </source>
</reference>
<dbReference type="RefSeq" id="WP_189093115.1">
    <property type="nucleotide sequence ID" value="NZ_BMQL01000055.1"/>
</dbReference>
<name>A0A918CNP5_9DEIO</name>
<dbReference type="EMBL" id="BMQL01000055">
    <property type="protein sequence ID" value="GGR32413.1"/>
    <property type="molecule type" value="Genomic_DNA"/>
</dbReference>
<comment type="caution">
    <text evidence="1">The sequence shown here is derived from an EMBL/GenBank/DDBJ whole genome shotgun (WGS) entry which is preliminary data.</text>
</comment>
<evidence type="ECO:0000313" key="1">
    <source>
        <dbReference type="EMBL" id="GGR32413.1"/>
    </source>
</evidence>
<dbReference type="AlphaFoldDB" id="A0A918CNP5"/>
<protein>
    <submittedName>
        <fullName evidence="1">Uncharacterized protein</fullName>
    </submittedName>
</protein>
<accession>A0A918CNP5</accession>
<proteinExistence type="predicted"/>